<gene>
    <name evidence="1" type="ORF">DERF_003290</name>
</gene>
<protein>
    <submittedName>
        <fullName evidence="1">Uncharacterized protein</fullName>
    </submittedName>
</protein>
<reference evidence="1" key="2">
    <citation type="journal article" date="2022" name="Res Sq">
        <title>Comparative Genomics Reveals Insights into the Divergent Evolution of Astigmatic Mites and Household Pest Adaptations.</title>
        <authorList>
            <person name="Xiong Q."/>
            <person name="Wan A.T.-Y."/>
            <person name="Liu X.-Y."/>
            <person name="Fung C.S.-H."/>
            <person name="Xiao X."/>
            <person name="Malainual N."/>
            <person name="Hou J."/>
            <person name="Wang L."/>
            <person name="Wang M."/>
            <person name="Yang K."/>
            <person name="Cui Y."/>
            <person name="Leung E."/>
            <person name="Nong W."/>
            <person name="Shin S.-K."/>
            <person name="Au S."/>
            <person name="Jeong K.Y."/>
            <person name="Chew F.T."/>
            <person name="Hui J."/>
            <person name="Leung T.F."/>
            <person name="Tungtrongchitr A."/>
            <person name="Zhong N."/>
            <person name="Liu Z."/>
            <person name="Tsui S."/>
        </authorList>
    </citation>
    <scope>NUCLEOTIDE SEQUENCE</scope>
    <source>
        <strain evidence="1">Derf</strain>
        <tissue evidence="1">Whole organism</tissue>
    </source>
</reference>
<evidence type="ECO:0000313" key="1">
    <source>
        <dbReference type="EMBL" id="KAH9529403.1"/>
    </source>
</evidence>
<dbReference type="EMBL" id="ASGP02000001">
    <property type="protein sequence ID" value="KAH9529403.1"/>
    <property type="molecule type" value="Genomic_DNA"/>
</dbReference>
<proteinExistence type="predicted"/>
<reference evidence="1" key="1">
    <citation type="submission" date="2013-05" db="EMBL/GenBank/DDBJ databases">
        <authorList>
            <person name="Yim A.K.Y."/>
            <person name="Chan T.F."/>
            <person name="Ji K.M."/>
            <person name="Liu X.Y."/>
            <person name="Zhou J.W."/>
            <person name="Li R.Q."/>
            <person name="Yang K.Y."/>
            <person name="Li J."/>
            <person name="Li M."/>
            <person name="Law P.T.W."/>
            <person name="Wu Y.L."/>
            <person name="Cai Z.L."/>
            <person name="Qin H."/>
            <person name="Bao Y."/>
            <person name="Leung R.K.K."/>
            <person name="Ng P.K.S."/>
            <person name="Zou J."/>
            <person name="Zhong X.J."/>
            <person name="Ran P.X."/>
            <person name="Zhong N.S."/>
            <person name="Liu Z.G."/>
            <person name="Tsui S.K.W."/>
        </authorList>
    </citation>
    <scope>NUCLEOTIDE SEQUENCE</scope>
    <source>
        <strain evidence="1">Derf</strain>
        <tissue evidence="1">Whole organism</tissue>
    </source>
</reference>
<keyword evidence="2" id="KW-1185">Reference proteome</keyword>
<comment type="caution">
    <text evidence="1">The sequence shown here is derived from an EMBL/GenBank/DDBJ whole genome shotgun (WGS) entry which is preliminary data.</text>
</comment>
<dbReference type="Proteomes" id="UP000790347">
    <property type="component" value="Unassembled WGS sequence"/>
</dbReference>
<organism evidence="1 2">
    <name type="scientific">Dermatophagoides farinae</name>
    <name type="common">American house dust mite</name>
    <dbReference type="NCBI Taxonomy" id="6954"/>
    <lineage>
        <taxon>Eukaryota</taxon>
        <taxon>Metazoa</taxon>
        <taxon>Ecdysozoa</taxon>
        <taxon>Arthropoda</taxon>
        <taxon>Chelicerata</taxon>
        <taxon>Arachnida</taxon>
        <taxon>Acari</taxon>
        <taxon>Acariformes</taxon>
        <taxon>Sarcoptiformes</taxon>
        <taxon>Astigmata</taxon>
        <taxon>Psoroptidia</taxon>
        <taxon>Analgoidea</taxon>
        <taxon>Pyroglyphidae</taxon>
        <taxon>Dermatophagoidinae</taxon>
        <taxon>Dermatophagoides</taxon>
    </lineage>
</organism>
<evidence type="ECO:0000313" key="2">
    <source>
        <dbReference type="Proteomes" id="UP000790347"/>
    </source>
</evidence>
<sequence>MCKFIITLSILSSNPELGYLIFTTFDLLINITSLSQPHLSHLLPFFIIWFRSWNNNWIDPFFFDVANRFKKIKPHHIYVIILRD</sequence>
<accession>A0A922LBE1</accession>
<name>A0A922LBE1_DERFA</name>
<dbReference type="AlphaFoldDB" id="A0A922LBE1"/>